<dbReference type="EMBL" id="WSZM01001098">
    <property type="protein sequence ID" value="KAF4028326.1"/>
    <property type="molecule type" value="Genomic_DNA"/>
</dbReference>
<name>A0A833WIA4_PHYIN</name>
<evidence type="ECO:0000313" key="2">
    <source>
        <dbReference type="EMBL" id="KAF4028326.1"/>
    </source>
</evidence>
<comment type="caution">
    <text evidence="2">The sequence shown here is derived from an EMBL/GenBank/DDBJ whole genome shotgun (WGS) entry which is preliminary data.</text>
</comment>
<dbReference type="AlphaFoldDB" id="A0A833WIA4"/>
<organism evidence="2 3">
    <name type="scientific">Phytophthora infestans</name>
    <name type="common">Potato late blight agent</name>
    <name type="synonym">Botrytis infestans</name>
    <dbReference type="NCBI Taxonomy" id="4787"/>
    <lineage>
        <taxon>Eukaryota</taxon>
        <taxon>Sar</taxon>
        <taxon>Stramenopiles</taxon>
        <taxon>Oomycota</taxon>
        <taxon>Peronosporomycetes</taxon>
        <taxon>Peronosporales</taxon>
        <taxon>Peronosporaceae</taxon>
        <taxon>Phytophthora</taxon>
    </lineage>
</organism>
<evidence type="ECO:0000256" key="1">
    <source>
        <dbReference type="SAM" id="MobiDB-lite"/>
    </source>
</evidence>
<dbReference type="Proteomes" id="UP000602510">
    <property type="component" value="Unassembled WGS sequence"/>
</dbReference>
<sequence>MLDAYSFDIVRAVEVQPPRFYVPARGRSEEALDVAARFSVNYARIEIDEQPGTGWPVNIKTGYCPCRYHAKRDSCAHRLFALRVRNYLDGTGERLMFNRSRKRGDEDVGNKRGPGRPINAGHALQKE</sequence>
<gene>
    <name evidence="2" type="ORF">GN244_ATG20008</name>
</gene>
<accession>A0A833WIA4</accession>
<proteinExistence type="predicted"/>
<keyword evidence="3" id="KW-1185">Reference proteome</keyword>
<evidence type="ECO:0008006" key="4">
    <source>
        <dbReference type="Google" id="ProtNLM"/>
    </source>
</evidence>
<evidence type="ECO:0000313" key="3">
    <source>
        <dbReference type="Proteomes" id="UP000602510"/>
    </source>
</evidence>
<protein>
    <recommendedName>
        <fullName evidence="4">SWIM-type domain-containing protein</fullName>
    </recommendedName>
</protein>
<reference evidence="2" key="1">
    <citation type="submission" date="2020-04" db="EMBL/GenBank/DDBJ databases">
        <title>Hybrid Assembly of Korean Phytophthora infestans isolates.</title>
        <authorList>
            <person name="Prokchorchik M."/>
            <person name="Lee Y."/>
            <person name="Seo J."/>
            <person name="Cho J.-H."/>
            <person name="Park Y.-E."/>
            <person name="Jang D.-C."/>
            <person name="Im J.-S."/>
            <person name="Choi J.-G."/>
            <person name="Park H.-J."/>
            <person name="Lee G.-B."/>
            <person name="Lee Y.-G."/>
            <person name="Hong S.-Y."/>
            <person name="Cho K."/>
            <person name="Sohn K.H."/>
        </authorList>
    </citation>
    <scope>NUCLEOTIDE SEQUENCE</scope>
    <source>
        <strain evidence="2">KR_1_A1</strain>
    </source>
</reference>
<feature type="region of interest" description="Disordered" evidence="1">
    <location>
        <begin position="98"/>
        <end position="127"/>
    </location>
</feature>